<protein>
    <submittedName>
        <fullName evidence="1">Uncharacterized protein</fullName>
    </submittedName>
</protein>
<evidence type="ECO:0000313" key="2">
    <source>
        <dbReference type="Proteomes" id="UP000050700"/>
    </source>
</evidence>
<proteinExistence type="predicted"/>
<name>A0A158SVF4_HAEIF</name>
<evidence type="ECO:0000313" key="1">
    <source>
        <dbReference type="EMBL" id="KIS34848.1"/>
    </source>
</evidence>
<dbReference type="EMBL" id="JMQP01000002">
    <property type="protein sequence ID" value="KIS34848.1"/>
    <property type="molecule type" value="Genomic_DNA"/>
</dbReference>
<sequence>MTRYLLKKAFQLFCFYPSLPIGRARLETGFDVGLRQNGDNCIFFLQYEKQI</sequence>
<dbReference type="Proteomes" id="UP000050700">
    <property type="component" value="Unassembled WGS sequence"/>
</dbReference>
<dbReference type="PATRIC" id="fig|727.582.peg.399"/>
<gene>
    <name evidence="1" type="ORF">NTHI1209_00451</name>
</gene>
<accession>A0A158SVF4</accession>
<dbReference type="AlphaFoldDB" id="A0A158SVF4"/>
<organism evidence="1 2">
    <name type="scientific">Haemophilus influenzae</name>
    <dbReference type="NCBI Taxonomy" id="727"/>
    <lineage>
        <taxon>Bacteria</taxon>
        <taxon>Pseudomonadati</taxon>
        <taxon>Pseudomonadota</taxon>
        <taxon>Gammaproteobacteria</taxon>
        <taxon>Pasteurellales</taxon>
        <taxon>Pasteurellaceae</taxon>
        <taxon>Haemophilus</taxon>
    </lineage>
</organism>
<reference evidence="1 2" key="1">
    <citation type="submission" date="2014-05" db="EMBL/GenBank/DDBJ databases">
        <title>Methylome analysis of the phasevarions of Haemophilus influenzae.</title>
        <authorList>
            <person name="Atack J.M."/>
            <person name="Fox K.L."/>
            <person name="Power P.M."/>
            <person name="Clark T."/>
            <person name="Jurcisek J."/>
            <person name="Korlach J."/>
            <person name="Bakaletz L.O."/>
            <person name="Jennings M.P."/>
        </authorList>
    </citation>
    <scope>NUCLEOTIDE SEQUENCE [LARGE SCALE GENOMIC DNA]</scope>
    <source>
        <strain evidence="1 2">1209</strain>
    </source>
</reference>
<comment type="caution">
    <text evidence="1">The sequence shown here is derived from an EMBL/GenBank/DDBJ whole genome shotgun (WGS) entry which is preliminary data.</text>
</comment>